<keyword evidence="4" id="KW-1185">Reference proteome</keyword>
<comment type="caution">
    <text evidence="3">The sequence shown here is derived from an EMBL/GenBank/DDBJ whole genome shotgun (WGS) entry which is preliminary data.</text>
</comment>
<keyword evidence="2" id="KW-0812">Transmembrane</keyword>
<evidence type="ECO:0000256" key="2">
    <source>
        <dbReference type="SAM" id="Phobius"/>
    </source>
</evidence>
<dbReference type="EMBL" id="JARJLM010000206">
    <property type="protein sequence ID" value="MDF3833656.1"/>
    <property type="molecule type" value="Genomic_DNA"/>
</dbReference>
<accession>A0ABT6AM47</accession>
<evidence type="ECO:0000313" key="3">
    <source>
        <dbReference type="EMBL" id="MDF3833656.1"/>
    </source>
</evidence>
<keyword evidence="2" id="KW-0472">Membrane</keyword>
<feature type="transmembrane region" description="Helical" evidence="2">
    <location>
        <begin position="23"/>
        <end position="42"/>
    </location>
</feature>
<feature type="compositionally biased region" description="Basic and acidic residues" evidence="1">
    <location>
        <begin position="92"/>
        <end position="102"/>
    </location>
</feature>
<evidence type="ECO:0008006" key="5">
    <source>
        <dbReference type="Google" id="ProtNLM"/>
    </source>
</evidence>
<dbReference type="Proteomes" id="UP001216674">
    <property type="component" value="Unassembled WGS sequence"/>
</dbReference>
<keyword evidence="2" id="KW-1133">Transmembrane helix</keyword>
<evidence type="ECO:0000256" key="1">
    <source>
        <dbReference type="SAM" id="MobiDB-lite"/>
    </source>
</evidence>
<sequence length="246" mass="24948">MTSVMPVPYDGPGVNAARWRHRVIVAAVVLLAHALVLGPAPWHGPQPSPRMPSKDGRGQAALQWVAVLPPATPPAPALSVAPPAGSQARAALRPERAADGARRMPAAAQPPAREPAAAADSLASEHAAPSGPSAAMVPTLPMGPVRSVLPAPDAGVARDNIARSRQRGGAAFERAASDAVATPAQRLAAGIAAAAPGDALGEAQAGTSRTARVRGSAGSYCLRLKDPSLKLDPFRQELALPTNCPP</sequence>
<organism evidence="3 4">
    <name type="scientific">Cupriavidus basilensis</name>
    <dbReference type="NCBI Taxonomy" id="68895"/>
    <lineage>
        <taxon>Bacteria</taxon>
        <taxon>Pseudomonadati</taxon>
        <taxon>Pseudomonadota</taxon>
        <taxon>Betaproteobacteria</taxon>
        <taxon>Burkholderiales</taxon>
        <taxon>Burkholderiaceae</taxon>
        <taxon>Cupriavidus</taxon>
    </lineage>
</organism>
<evidence type="ECO:0000313" key="4">
    <source>
        <dbReference type="Proteomes" id="UP001216674"/>
    </source>
</evidence>
<protein>
    <recommendedName>
        <fullName evidence="5">Fe-S oxidoreductase</fullName>
    </recommendedName>
</protein>
<feature type="region of interest" description="Disordered" evidence="1">
    <location>
        <begin position="76"/>
        <end position="137"/>
    </location>
</feature>
<name>A0ABT6AM47_9BURK</name>
<reference evidence="3 4" key="1">
    <citation type="submission" date="2023-03" db="EMBL/GenBank/DDBJ databases">
        <title>Draft assemblies of triclosan tolerant bacteria isolated from returned activated sludge.</title>
        <authorList>
            <person name="Van Hamelsveld S."/>
        </authorList>
    </citation>
    <scope>NUCLEOTIDE SEQUENCE [LARGE SCALE GENOMIC DNA]</scope>
    <source>
        <strain evidence="3 4">GW210010_S58</strain>
    </source>
</reference>
<proteinExistence type="predicted"/>
<feature type="compositionally biased region" description="Low complexity" evidence="1">
    <location>
        <begin position="103"/>
        <end position="129"/>
    </location>
</feature>
<gene>
    <name evidence="3" type="ORF">P3W85_11950</name>
</gene>
<dbReference type="RefSeq" id="WP_276264949.1">
    <property type="nucleotide sequence ID" value="NZ_JARJLM010000206.1"/>
</dbReference>